<comment type="caution">
    <text evidence="3">The sequence shown here is derived from an EMBL/GenBank/DDBJ whole genome shotgun (WGS) entry which is preliminary data.</text>
</comment>
<dbReference type="AlphaFoldDB" id="A0AAD5UTG5"/>
<gene>
    <name evidence="3" type="ORF">NLI96_g10507</name>
</gene>
<name>A0AAD5UTG5_9APHY</name>
<protein>
    <recommendedName>
        <fullName evidence="2">CxC2-like cysteine cluster KDZ transposase-associated domain-containing protein</fullName>
    </recommendedName>
</protein>
<keyword evidence="4" id="KW-1185">Reference proteome</keyword>
<evidence type="ECO:0000313" key="3">
    <source>
        <dbReference type="EMBL" id="KAJ3477371.1"/>
    </source>
</evidence>
<dbReference type="InterPro" id="IPR041457">
    <property type="entry name" value="CxC2_KDZ-assoc"/>
</dbReference>
<dbReference type="Proteomes" id="UP001212997">
    <property type="component" value="Unassembled WGS sequence"/>
</dbReference>
<evidence type="ECO:0000259" key="2">
    <source>
        <dbReference type="Pfam" id="PF18803"/>
    </source>
</evidence>
<feature type="domain" description="CxC2-like cysteine cluster KDZ transposase-associated" evidence="2">
    <location>
        <begin position="133"/>
        <end position="168"/>
    </location>
</feature>
<organism evidence="3 4">
    <name type="scientific">Meripilus lineatus</name>
    <dbReference type="NCBI Taxonomy" id="2056292"/>
    <lineage>
        <taxon>Eukaryota</taxon>
        <taxon>Fungi</taxon>
        <taxon>Dikarya</taxon>
        <taxon>Basidiomycota</taxon>
        <taxon>Agaricomycotina</taxon>
        <taxon>Agaricomycetes</taxon>
        <taxon>Polyporales</taxon>
        <taxon>Meripilaceae</taxon>
        <taxon>Meripilus</taxon>
    </lineage>
</organism>
<dbReference type="EMBL" id="JANAWD010000601">
    <property type="protein sequence ID" value="KAJ3477371.1"/>
    <property type="molecule type" value="Genomic_DNA"/>
</dbReference>
<reference evidence="3" key="1">
    <citation type="submission" date="2022-07" db="EMBL/GenBank/DDBJ databases">
        <title>Genome Sequence of Physisporinus lineatus.</title>
        <authorList>
            <person name="Buettner E."/>
        </authorList>
    </citation>
    <scope>NUCLEOTIDE SEQUENCE</scope>
    <source>
        <strain evidence="3">VT162</strain>
    </source>
</reference>
<proteinExistence type="predicted"/>
<accession>A0AAD5UTG5</accession>
<evidence type="ECO:0000313" key="4">
    <source>
        <dbReference type="Proteomes" id="UP001212997"/>
    </source>
</evidence>
<evidence type="ECO:0000256" key="1">
    <source>
        <dbReference type="SAM" id="MobiDB-lite"/>
    </source>
</evidence>
<feature type="compositionally biased region" description="Basic residues" evidence="1">
    <location>
        <begin position="38"/>
        <end position="49"/>
    </location>
</feature>
<feature type="compositionally biased region" description="Acidic residues" evidence="1">
    <location>
        <begin position="58"/>
        <end position="73"/>
    </location>
</feature>
<dbReference type="Pfam" id="PF18803">
    <property type="entry name" value="CxC2"/>
    <property type="match status" value="1"/>
</dbReference>
<sequence length="169" mass="18586">MGRRTKPRLFVPDQPSDSESSDSETPAPDVVQSTFIRHTTHRYRGRRNHVLKDSSPDLGEETTSGDDLEESIADESTIPTETTDDAAVVDPVEGSPEDIEPADVIPDDIEHHVCEPESEAPRWTGKYFWPTSLAALGLSVQLNHTNGSCPLPKPGPTRFVVMDVNGFHL</sequence>
<feature type="region of interest" description="Disordered" evidence="1">
    <location>
        <begin position="1"/>
        <end position="86"/>
    </location>
</feature>